<dbReference type="Proteomes" id="UP000198228">
    <property type="component" value="Chromosome I"/>
</dbReference>
<reference evidence="1 2" key="1">
    <citation type="submission" date="2016-06" db="EMBL/GenBank/DDBJ databases">
        <authorList>
            <person name="Kjaerup R.B."/>
            <person name="Dalgaard T.S."/>
            <person name="Juul-Madsen H.R."/>
        </authorList>
    </citation>
    <scope>NUCLEOTIDE SEQUENCE [LARGE SCALE GENOMIC DNA]</scope>
    <source>
        <strain evidence="1 2">DSM 43821</strain>
    </source>
</reference>
<organism evidence="1 2">
    <name type="scientific">Micromonospora purpureochromogenes</name>
    <dbReference type="NCBI Taxonomy" id="47872"/>
    <lineage>
        <taxon>Bacteria</taxon>
        <taxon>Bacillati</taxon>
        <taxon>Actinomycetota</taxon>
        <taxon>Actinomycetes</taxon>
        <taxon>Micromonosporales</taxon>
        <taxon>Micromonosporaceae</taxon>
        <taxon>Micromonospora</taxon>
    </lineage>
</organism>
<evidence type="ECO:0000313" key="2">
    <source>
        <dbReference type="Proteomes" id="UP000198228"/>
    </source>
</evidence>
<dbReference type="AlphaFoldDB" id="A0A1C5A7W1"/>
<accession>A0A1C5A7W1</accession>
<sequence length="224" mass="25403">MIFMTHRWDGITRSESLSAWAVKARHELADRARAYDWDAVFAVLAEPRNADWMNAARLDGTSWYAPLHQAANAGAPVEVVRRLVELGAWRALRTADGERPLDIAVRLSHEHLREVLTPPRLIDVPDHELRAVQEHFHGLIRARVGNLVDEHRLRLPELEVLLERPRDGAHFSVPGMYGGFTFTLTVEDDRAKLTTESWMRVVGGSGQRHEITAKEVILVEEGFV</sequence>
<dbReference type="EMBL" id="LT607410">
    <property type="protein sequence ID" value="SCF41318.1"/>
    <property type="molecule type" value="Genomic_DNA"/>
</dbReference>
<evidence type="ECO:0000313" key="1">
    <source>
        <dbReference type="EMBL" id="SCF41318.1"/>
    </source>
</evidence>
<dbReference type="InterPro" id="IPR036770">
    <property type="entry name" value="Ankyrin_rpt-contain_sf"/>
</dbReference>
<protein>
    <submittedName>
        <fullName evidence="1">Ankyrin repeat-containing protein</fullName>
    </submittedName>
</protein>
<name>A0A1C5A7W1_9ACTN</name>
<dbReference type="SUPFAM" id="SSF48403">
    <property type="entry name" value="Ankyrin repeat"/>
    <property type="match status" value="1"/>
</dbReference>
<proteinExistence type="predicted"/>
<dbReference type="Gene3D" id="1.25.40.20">
    <property type="entry name" value="Ankyrin repeat-containing domain"/>
    <property type="match status" value="1"/>
</dbReference>
<gene>
    <name evidence="1" type="ORF">GA0074696_5518</name>
</gene>